<dbReference type="EMBL" id="LKEA01000012">
    <property type="protein sequence ID" value="ROW05823.1"/>
    <property type="molecule type" value="Genomic_DNA"/>
</dbReference>
<reference evidence="5 6" key="1">
    <citation type="submission" date="2015-09" db="EMBL/GenBank/DDBJ databases">
        <title>Host preference determinants of Valsa canker pathogens revealed by comparative genomics.</title>
        <authorList>
            <person name="Yin Z."/>
            <person name="Huang L."/>
        </authorList>
    </citation>
    <scope>NUCLEOTIDE SEQUENCE [LARGE SCALE GENOMIC DNA]</scope>
    <source>
        <strain evidence="5 6">03-1</strain>
    </source>
</reference>
<organism evidence="5 6">
    <name type="scientific">Cytospora schulzeri</name>
    <dbReference type="NCBI Taxonomy" id="448051"/>
    <lineage>
        <taxon>Eukaryota</taxon>
        <taxon>Fungi</taxon>
        <taxon>Dikarya</taxon>
        <taxon>Ascomycota</taxon>
        <taxon>Pezizomycotina</taxon>
        <taxon>Sordariomycetes</taxon>
        <taxon>Sordariomycetidae</taxon>
        <taxon>Diaporthales</taxon>
        <taxon>Cytosporaceae</taxon>
        <taxon>Cytospora</taxon>
    </lineage>
</organism>
<proteinExistence type="predicted"/>
<evidence type="ECO:0000313" key="5">
    <source>
        <dbReference type="EMBL" id="ROW05823.1"/>
    </source>
</evidence>
<dbReference type="AlphaFoldDB" id="A0A423WQX3"/>
<evidence type="ECO:0000256" key="1">
    <source>
        <dbReference type="ARBA" id="ARBA00012513"/>
    </source>
</evidence>
<dbReference type="Gene3D" id="1.10.510.10">
    <property type="entry name" value="Transferase(Phosphotransferase) domain 1"/>
    <property type="match status" value="1"/>
</dbReference>
<evidence type="ECO:0000256" key="3">
    <source>
        <dbReference type="ARBA" id="ARBA00048679"/>
    </source>
</evidence>
<feature type="region of interest" description="Disordered" evidence="4">
    <location>
        <begin position="366"/>
        <end position="390"/>
    </location>
</feature>
<protein>
    <recommendedName>
        <fullName evidence="1">non-specific serine/threonine protein kinase</fullName>
        <ecNumber evidence="1">2.7.11.1</ecNumber>
    </recommendedName>
</protein>
<evidence type="ECO:0000313" key="6">
    <source>
        <dbReference type="Proteomes" id="UP000283895"/>
    </source>
</evidence>
<name>A0A423WQX3_9PEZI</name>
<comment type="caution">
    <text evidence="5">The sequence shown here is derived from an EMBL/GenBank/DDBJ whole genome shotgun (WGS) entry which is preliminary data.</text>
</comment>
<dbReference type="Proteomes" id="UP000283895">
    <property type="component" value="Unassembled WGS sequence"/>
</dbReference>
<dbReference type="GO" id="GO:0004674">
    <property type="term" value="F:protein serine/threonine kinase activity"/>
    <property type="evidence" value="ECO:0007669"/>
    <property type="project" value="UniProtKB-EC"/>
</dbReference>
<dbReference type="InterPro" id="IPR011009">
    <property type="entry name" value="Kinase-like_dom_sf"/>
</dbReference>
<dbReference type="EC" id="2.7.11.1" evidence="1"/>
<feature type="compositionally biased region" description="Acidic residues" evidence="4">
    <location>
        <begin position="375"/>
        <end position="389"/>
    </location>
</feature>
<evidence type="ECO:0000256" key="4">
    <source>
        <dbReference type="SAM" id="MobiDB-lite"/>
    </source>
</evidence>
<gene>
    <name evidence="5" type="ORF">VMCG_05134</name>
</gene>
<dbReference type="SUPFAM" id="SSF56112">
    <property type="entry name" value="Protein kinase-like (PK-like)"/>
    <property type="match status" value="1"/>
</dbReference>
<dbReference type="OrthoDB" id="4062651at2759"/>
<dbReference type="PROSITE" id="PS00109">
    <property type="entry name" value="PROTEIN_KINASE_TYR"/>
    <property type="match status" value="1"/>
</dbReference>
<keyword evidence="6" id="KW-1185">Reference proteome</keyword>
<dbReference type="STRING" id="356882.A0A423WQX3"/>
<accession>A0A423WQX3</accession>
<evidence type="ECO:0000256" key="2">
    <source>
        <dbReference type="ARBA" id="ARBA00047899"/>
    </source>
</evidence>
<dbReference type="InterPro" id="IPR008266">
    <property type="entry name" value="Tyr_kinase_AS"/>
</dbReference>
<comment type="catalytic activity">
    <reaction evidence="3">
        <text>L-seryl-[protein] + ATP = O-phospho-L-seryl-[protein] + ADP + H(+)</text>
        <dbReference type="Rhea" id="RHEA:17989"/>
        <dbReference type="Rhea" id="RHEA-COMP:9863"/>
        <dbReference type="Rhea" id="RHEA-COMP:11604"/>
        <dbReference type="ChEBI" id="CHEBI:15378"/>
        <dbReference type="ChEBI" id="CHEBI:29999"/>
        <dbReference type="ChEBI" id="CHEBI:30616"/>
        <dbReference type="ChEBI" id="CHEBI:83421"/>
        <dbReference type="ChEBI" id="CHEBI:456216"/>
        <dbReference type="EC" id="2.7.11.1"/>
    </reaction>
</comment>
<comment type="catalytic activity">
    <reaction evidence="2">
        <text>L-threonyl-[protein] + ATP = O-phospho-L-threonyl-[protein] + ADP + H(+)</text>
        <dbReference type="Rhea" id="RHEA:46608"/>
        <dbReference type="Rhea" id="RHEA-COMP:11060"/>
        <dbReference type="Rhea" id="RHEA-COMP:11605"/>
        <dbReference type="ChEBI" id="CHEBI:15378"/>
        <dbReference type="ChEBI" id="CHEBI:30013"/>
        <dbReference type="ChEBI" id="CHEBI:30616"/>
        <dbReference type="ChEBI" id="CHEBI:61977"/>
        <dbReference type="ChEBI" id="CHEBI:456216"/>
        <dbReference type="EC" id="2.7.11.1"/>
    </reaction>
</comment>
<sequence length="493" mass="56851">MIGQNWRYWAPSGAITPGGPSIWHIGDWDQRRTIAVITDGEQEDDSLTIEHLKRHIDDAGPGVYAIKVSDKGELLSVSTDFNDDATMCPHYPLLQELHPLDRSKTVMRSRLQELDRLGPNVDLVFYETHGLPDQGGQPKHCKVVFKYYFYFQFLRSRWDEMNIWMRLPPRPNVVPFDRLVIEELYGRQRVVGFTSLHVAGGTLDRIYENPSDTRIFKLKWLTQLCSLIDELNFTCGMQHQDVAPRNLLVDETPDNIMLFDFNYSARIGGPLRGGYHIYWEDRNDVKGVVFTLYEIITRDDHFRTVPHWEQNASSVLDMKHWVQHPDVKLDHLLAEYRAVLDGWLQTRKERGNVTVFTDAPQCINWPDLQEPSCYPDEDPSQQAADEEGQDSVAIHDQSNTLGEGPEAPELDYSVERDVWDGDDPDNQEFEYAMDDIADPIPTSAPPEIPRWTVPGRDEWNENRRVIEWERPAQAKIKEGTHVCADGRVVKLSN</sequence>